<comment type="pathway">
    <text evidence="1 7">Bacterial outer membrane biogenesis; LPS core biosynthesis.</text>
</comment>
<dbReference type="PANTHER" id="PTHR42755">
    <property type="entry name" value="3-DEOXY-MANNO-OCTULOSONATE CYTIDYLYLTRANSFERASE"/>
    <property type="match status" value="1"/>
</dbReference>
<proteinExistence type="inferred from homology"/>
<evidence type="ECO:0000256" key="3">
    <source>
        <dbReference type="ARBA" id="ARBA00019077"/>
    </source>
</evidence>
<dbReference type="EC" id="2.4.99.12" evidence="2 7"/>
<feature type="domain" description="3-deoxy-D-manno-octulosonic-acid transferase N-terminal" evidence="8">
    <location>
        <begin position="11"/>
        <end position="187"/>
    </location>
</feature>
<keyword evidence="7" id="KW-1003">Cell membrane</keyword>
<protein>
    <recommendedName>
        <fullName evidence="3 7">3-deoxy-D-manno-octulosonic acid transferase</fullName>
        <shortName evidence="7">Kdo transferase</shortName>
        <ecNumber evidence="2 7">2.4.99.12</ecNumber>
    </recommendedName>
    <alternativeName>
        <fullName evidence="5 7">Lipid IV(A) 3-deoxy-D-manno-octulosonic acid transferase</fullName>
    </alternativeName>
</protein>
<evidence type="ECO:0000256" key="7">
    <source>
        <dbReference type="RuleBase" id="RU365103"/>
    </source>
</evidence>
<dbReference type="EMBL" id="JBHSGU010000005">
    <property type="protein sequence ID" value="MFC4701003.1"/>
    <property type="molecule type" value="Genomic_DNA"/>
</dbReference>
<keyword evidence="7" id="KW-0472">Membrane</keyword>
<accession>A0ABV9M057</accession>
<keyword evidence="4 7" id="KW-0808">Transferase</keyword>
<evidence type="ECO:0000313" key="10">
    <source>
        <dbReference type="Proteomes" id="UP001595897"/>
    </source>
</evidence>
<evidence type="ECO:0000259" key="8">
    <source>
        <dbReference type="Pfam" id="PF04413"/>
    </source>
</evidence>
<keyword evidence="10" id="KW-1185">Reference proteome</keyword>
<evidence type="ECO:0000313" key="9">
    <source>
        <dbReference type="EMBL" id="MFC4701003.1"/>
    </source>
</evidence>
<dbReference type="Gene3D" id="3.40.50.11720">
    <property type="entry name" value="3-Deoxy-D-manno-octulosonic-acid transferase, N-terminal domain"/>
    <property type="match status" value="1"/>
</dbReference>
<reference evidence="10" key="1">
    <citation type="journal article" date="2019" name="Int. J. Syst. Evol. Microbiol.">
        <title>The Global Catalogue of Microorganisms (GCM) 10K type strain sequencing project: providing services to taxonomists for standard genome sequencing and annotation.</title>
        <authorList>
            <consortium name="The Broad Institute Genomics Platform"/>
            <consortium name="The Broad Institute Genome Sequencing Center for Infectious Disease"/>
            <person name="Wu L."/>
            <person name="Ma J."/>
        </authorList>
    </citation>
    <scope>NUCLEOTIDE SEQUENCE [LARGE SCALE GENOMIC DNA]</scope>
    <source>
        <strain evidence="10">KACC 12507</strain>
    </source>
</reference>
<evidence type="ECO:0000256" key="5">
    <source>
        <dbReference type="ARBA" id="ARBA00031445"/>
    </source>
</evidence>
<dbReference type="InterPro" id="IPR007507">
    <property type="entry name" value="Glycos_transf_N"/>
</dbReference>
<comment type="caution">
    <text evidence="9">The sequence shown here is derived from an EMBL/GenBank/DDBJ whole genome shotgun (WGS) entry which is preliminary data.</text>
</comment>
<dbReference type="InterPro" id="IPR039901">
    <property type="entry name" value="Kdotransferase"/>
</dbReference>
<comment type="subcellular location">
    <subcellularLocation>
        <location evidence="7">Cell membrane</location>
    </subcellularLocation>
</comment>
<sequence>MPKSSGSAPRRFSERFGMLPASFKGSGILVHCVSVGELNASVHLVNKLMKAYPSMSITLTTTSTTGAQLAYNLYKDSVQHAFLPFDLPFFMNRFLAKLKPKLVLVTEVEVWPNMLRYCARHGIRTALINARISSESLPTYKRFGFLLRPALRSFDVICAQSQNAYDNFKALGVYKSQLRLTNNMKFDLTPSDDDAQKAEHLLSRYKLAPDATWLAASTHEPEELFVLSVYQKALKQHPHLKLVIVPRHPHRFEQVYLAIKSMGLSVARFSDELTSDSQVILIDTMGYLTPCYRICSFAFIGGSIADKGGHNALEGAMYAKPMMMGPSIFNNPGIVELLTQRSALILIEDEAACERVLLDFMASPARAIEQGRAGKKVLEENGGAVDKTFDLVTSLLQ</sequence>
<evidence type="ECO:0000256" key="2">
    <source>
        <dbReference type="ARBA" id="ARBA00012621"/>
    </source>
</evidence>
<name>A0ABV9M057_9ALTE</name>
<dbReference type="GO" id="GO:0016740">
    <property type="term" value="F:transferase activity"/>
    <property type="evidence" value="ECO:0007669"/>
    <property type="project" value="UniProtKB-KW"/>
</dbReference>
<organism evidence="9 10">
    <name type="scientific">Glaciecola siphonariae</name>
    <dbReference type="NCBI Taxonomy" id="521012"/>
    <lineage>
        <taxon>Bacteria</taxon>
        <taxon>Pseudomonadati</taxon>
        <taxon>Pseudomonadota</taxon>
        <taxon>Gammaproteobacteria</taxon>
        <taxon>Alteromonadales</taxon>
        <taxon>Alteromonadaceae</taxon>
        <taxon>Glaciecola</taxon>
    </lineage>
</organism>
<evidence type="ECO:0000256" key="6">
    <source>
        <dbReference type="ARBA" id="ARBA00049183"/>
    </source>
</evidence>
<dbReference type="Gene3D" id="3.40.50.2000">
    <property type="entry name" value="Glycogen Phosphorylase B"/>
    <property type="match status" value="1"/>
</dbReference>
<gene>
    <name evidence="9" type="ORF">ACFO4O_12590</name>
</gene>
<keyword evidence="7" id="KW-0448">Lipopolysaccharide biosynthesis</keyword>
<evidence type="ECO:0000256" key="4">
    <source>
        <dbReference type="ARBA" id="ARBA00022679"/>
    </source>
</evidence>
<dbReference type="SUPFAM" id="SSF53756">
    <property type="entry name" value="UDP-Glycosyltransferase/glycogen phosphorylase"/>
    <property type="match status" value="1"/>
</dbReference>
<dbReference type="RefSeq" id="WP_382409058.1">
    <property type="nucleotide sequence ID" value="NZ_JBHSGU010000005.1"/>
</dbReference>
<dbReference type="Proteomes" id="UP001595897">
    <property type="component" value="Unassembled WGS sequence"/>
</dbReference>
<dbReference type="PANTHER" id="PTHR42755:SF1">
    <property type="entry name" value="3-DEOXY-D-MANNO-OCTULOSONIC ACID TRANSFERASE, MITOCHONDRIAL-RELATED"/>
    <property type="match status" value="1"/>
</dbReference>
<dbReference type="Pfam" id="PF04413">
    <property type="entry name" value="Glycos_transf_N"/>
    <property type="match status" value="1"/>
</dbReference>
<comment type="function">
    <text evidence="7">Involved in lipopolysaccharide (LPS) biosynthesis. Catalyzes the transfer of 3-deoxy-D-manno-octulosonate (Kdo) residue(s) from CMP-Kdo to lipid IV(A), the tetraacyldisaccharide-1,4'-bisphosphate precursor of lipid A.</text>
</comment>
<comment type="similarity">
    <text evidence="7">Belongs to the glycosyltransferase group 1 family.</text>
</comment>
<comment type="catalytic activity">
    <reaction evidence="6 7">
        <text>lipid IVA (E. coli) + CMP-3-deoxy-beta-D-manno-octulosonate = alpha-Kdo-(2-&gt;6)-lipid IVA (E. coli) + CMP + H(+)</text>
        <dbReference type="Rhea" id="RHEA:28066"/>
        <dbReference type="ChEBI" id="CHEBI:15378"/>
        <dbReference type="ChEBI" id="CHEBI:58603"/>
        <dbReference type="ChEBI" id="CHEBI:60364"/>
        <dbReference type="ChEBI" id="CHEBI:60377"/>
        <dbReference type="ChEBI" id="CHEBI:85987"/>
        <dbReference type="EC" id="2.4.99.12"/>
    </reaction>
</comment>
<dbReference type="InterPro" id="IPR038107">
    <property type="entry name" value="Glycos_transf_N_sf"/>
</dbReference>
<evidence type="ECO:0000256" key="1">
    <source>
        <dbReference type="ARBA" id="ARBA00004713"/>
    </source>
</evidence>